<dbReference type="InterPro" id="IPR036102">
    <property type="entry name" value="OsmC/Ohrsf"/>
</dbReference>
<dbReference type="SUPFAM" id="SSF82784">
    <property type="entry name" value="OsmC-like"/>
    <property type="match status" value="1"/>
</dbReference>
<dbReference type="Pfam" id="PF02566">
    <property type="entry name" value="OsmC"/>
    <property type="match status" value="1"/>
</dbReference>
<organism evidence="2 3">
    <name type="scientific">Microvirga aerophila</name>
    <dbReference type="NCBI Taxonomy" id="670291"/>
    <lineage>
        <taxon>Bacteria</taxon>
        <taxon>Pseudomonadati</taxon>
        <taxon>Pseudomonadota</taxon>
        <taxon>Alphaproteobacteria</taxon>
        <taxon>Hyphomicrobiales</taxon>
        <taxon>Methylobacteriaceae</taxon>
        <taxon>Microvirga</taxon>
    </lineage>
</organism>
<name>A0A512BLX6_9HYPH</name>
<feature type="domain" description="Serine aminopeptidase S33" evidence="1">
    <location>
        <begin position="48"/>
        <end position="134"/>
    </location>
</feature>
<dbReference type="Gene3D" id="3.30.300.20">
    <property type="match status" value="1"/>
</dbReference>
<dbReference type="Pfam" id="PF12146">
    <property type="entry name" value="Hydrolase_4"/>
    <property type="match status" value="1"/>
</dbReference>
<dbReference type="InterPro" id="IPR029058">
    <property type="entry name" value="AB_hydrolase_fold"/>
</dbReference>
<dbReference type="InterPro" id="IPR015946">
    <property type="entry name" value="KH_dom-like_a/b"/>
</dbReference>
<gene>
    <name evidence="2" type="ORF">MAE02_06490</name>
</gene>
<dbReference type="Gene3D" id="3.40.50.1820">
    <property type="entry name" value="alpha/beta hydrolase"/>
    <property type="match status" value="1"/>
</dbReference>
<dbReference type="InterPro" id="IPR003718">
    <property type="entry name" value="OsmC/Ohr_fam"/>
</dbReference>
<keyword evidence="3" id="KW-1185">Reference proteome</keyword>
<reference evidence="2 3" key="1">
    <citation type="submission" date="2019-07" db="EMBL/GenBank/DDBJ databases">
        <title>Whole genome shotgun sequence of Microvirga aerophila NBRC 106136.</title>
        <authorList>
            <person name="Hosoyama A."/>
            <person name="Uohara A."/>
            <person name="Ohji S."/>
            <person name="Ichikawa N."/>
        </authorList>
    </citation>
    <scope>NUCLEOTIDE SEQUENCE [LARGE SCALE GENOMIC DNA]</scope>
    <source>
        <strain evidence="2 3">NBRC 106136</strain>
    </source>
</reference>
<evidence type="ECO:0000313" key="2">
    <source>
        <dbReference type="EMBL" id="GEO12953.1"/>
    </source>
</evidence>
<sequence>MQSVKVEFPGSSGDPLAARLELPLGLIRSYAIFAHCFTCSKDLFASRRIASELAMRGIAVLRFDFTGLGASGGEFANSNFSSNVEDLRRAAQYLASHFGPAELLIGHSLGGAAVLAVAADLPEVRAVVTIGAPADTEHVIHNFRTHVPAIESHGEAEVELAGRRFTIQRQFLDDVRGQHLEAKIHNLGRPLLVLHTPGDEIVGIENARQIFAAARHPKSFLSLDGADHLLTRHEDATFVAEVVSAWFGKYLPKPSRAEPAADHDGVLVRASGEGRFQQVVEAGRHRLLADEPESYGGLDSGPSPYDFVAAGLGACTSMTLQLYAERKGWQLPPFTVEVRHAKVHAEDCVNCGEGRNGKIDQFERRITFETDPGPAVTEKIAEIADKCPVHRTLEARSHIVTKVRTSNS</sequence>
<protein>
    <submittedName>
        <fullName evidence="2">Osmotically inducible protein C</fullName>
    </submittedName>
</protein>
<dbReference type="InterPro" id="IPR022742">
    <property type="entry name" value="Hydrolase_4"/>
</dbReference>
<dbReference type="AlphaFoldDB" id="A0A512BLX6"/>
<dbReference type="SUPFAM" id="SSF53474">
    <property type="entry name" value="alpha/beta-Hydrolases"/>
    <property type="match status" value="1"/>
</dbReference>
<evidence type="ECO:0000259" key="1">
    <source>
        <dbReference type="Pfam" id="PF12146"/>
    </source>
</evidence>
<dbReference type="PANTHER" id="PTHR39624">
    <property type="entry name" value="PROTEIN INVOLVED IN RIMO-MEDIATED BETA-METHYLTHIOLATION OF RIBOSOMAL PROTEIN S12 YCAO"/>
    <property type="match status" value="1"/>
</dbReference>
<evidence type="ECO:0000313" key="3">
    <source>
        <dbReference type="Proteomes" id="UP000321085"/>
    </source>
</evidence>
<accession>A0A512BLX6</accession>
<dbReference type="Proteomes" id="UP000321085">
    <property type="component" value="Unassembled WGS sequence"/>
</dbReference>
<proteinExistence type="predicted"/>
<dbReference type="EMBL" id="BJYU01000004">
    <property type="protein sequence ID" value="GEO12953.1"/>
    <property type="molecule type" value="Genomic_DNA"/>
</dbReference>
<dbReference type="PANTHER" id="PTHR39624:SF2">
    <property type="entry name" value="OSMC-LIKE PROTEIN"/>
    <property type="match status" value="1"/>
</dbReference>
<comment type="caution">
    <text evidence="2">The sequence shown here is derived from an EMBL/GenBank/DDBJ whole genome shotgun (WGS) entry which is preliminary data.</text>
</comment>